<proteinExistence type="predicted"/>
<accession>S8ALW4</accession>
<dbReference type="eggNOG" id="KOG3028">
    <property type="taxonomic scope" value="Eukaryota"/>
</dbReference>
<evidence type="ECO:0000313" key="11">
    <source>
        <dbReference type="Proteomes" id="UP000015100"/>
    </source>
</evidence>
<evidence type="ECO:0000259" key="9">
    <source>
        <dbReference type="Pfam" id="PF17171"/>
    </source>
</evidence>
<keyword evidence="4" id="KW-0653">Protein transport</keyword>
<comment type="caution">
    <text evidence="10">The sequence shown here is derived from an EMBL/GenBank/DDBJ whole genome shotgun (WGS) entry which is preliminary data.</text>
</comment>
<evidence type="ECO:0000256" key="2">
    <source>
        <dbReference type="ARBA" id="ARBA00022448"/>
    </source>
</evidence>
<keyword evidence="6" id="KW-0472">Membrane</keyword>
<dbReference type="STRING" id="1284197.S8ALW4"/>
<dbReference type="InterPro" id="IPR050931">
    <property type="entry name" value="Mito_Protein_Transport_Metaxin"/>
</dbReference>
<dbReference type="InterPro" id="IPR019564">
    <property type="entry name" value="Sam37/metaxin_N"/>
</dbReference>
<dbReference type="EMBL" id="AQGS01000063">
    <property type="protein sequence ID" value="EPS43859.1"/>
    <property type="molecule type" value="Genomic_DNA"/>
</dbReference>
<dbReference type="Proteomes" id="UP000015100">
    <property type="component" value="Unassembled WGS sequence"/>
</dbReference>
<dbReference type="CDD" id="cd03078">
    <property type="entry name" value="GST_N_Metaxin1_like"/>
    <property type="match status" value="1"/>
</dbReference>
<dbReference type="Pfam" id="PF10568">
    <property type="entry name" value="Tom37"/>
    <property type="match status" value="1"/>
</dbReference>
<feature type="compositionally biased region" description="Basic and acidic residues" evidence="7">
    <location>
        <begin position="55"/>
        <end position="75"/>
    </location>
</feature>
<sequence length="517" mass="57080">MRRKRTRFEARGQSLQCTSRIIAPDVEEREKGAAYPASGGEVRSTVPALPSYDIHANDRLRRDPGLYPETGERTKFPTTGHHIHPSASSHDGPQPSSDESPSMIELHVWNRAFGLPSLDPECLAAIAFLSAAIPQDLWVLVESNNVSISPNGALPALKDGSQYIGGFDSIVSYLSSRSSGRSDIDRNLSEIQKAQATAYRSFIRKTCLPITSLSLYVTSKNWVRITRPLYSTFLRFPLQYEIPHSHHARAIAATSHLSSLIRDIAAEDSNAISQPFSTAFAGLTASKTDEQKDAEKGEKITTRVKLRNFLADFLDPIREKLNREKYFFGGSSPTSVDCLLLGYMSLLVYPDLPSPWAKEIIHQEFADLVRYVDALKKALLGDGIDRKEPEEADRLTFSSWVANGAADIPRRMGWVDGIPLEEEDWQKQSSSFWVALQGIVGLVAAAGGIFAYKTLTSSEVEVEVQEKIGDAEVYTTARAEVGDASAAGTRSVNEFSERETAEPLPIFKVEDMLGLRL</sequence>
<feature type="domain" description="Mitochondrial outer membrane transport complex Sam37/metaxin N-terminal" evidence="8">
    <location>
        <begin position="122"/>
        <end position="245"/>
    </location>
</feature>
<dbReference type="OrthoDB" id="5599269at2759"/>
<comment type="subcellular location">
    <subcellularLocation>
        <location evidence="1">Mitochondrion outer membrane</location>
    </subcellularLocation>
</comment>
<gene>
    <name evidence="10" type="ORF">H072_2183</name>
</gene>
<keyword evidence="5" id="KW-0496">Mitochondrion</keyword>
<evidence type="ECO:0000256" key="3">
    <source>
        <dbReference type="ARBA" id="ARBA00022787"/>
    </source>
</evidence>
<dbReference type="Pfam" id="PF17171">
    <property type="entry name" value="GST_C_6"/>
    <property type="match status" value="1"/>
</dbReference>
<evidence type="ECO:0000256" key="4">
    <source>
        <dbReference type="ARBA" id="ARBA00022927"/>
    </source>
</evidence>
<evidence type="ECO:0008006" key="12">
    <source>
        <dbReference type="Google" id="ProtNLM"/>
    </source>
</evidence>
<reference evidence="10 11" key="1">
    <citation type="journal article" date="2013" name="PLoS Genet.">
        <title>Genomic mechanisms accounting for the adaptation to parasitism in nematode-trapping fungi.</title>
        <authorList>
            <person name="Meerupati T."/>
            <person name="Andersson K.M."/>
            <person name="Friman E."/>
            <person name="Kumar D."/>
            <person name="Tunlid A."/>
            <person name="Ahren D."/>
        </authorList>
    </citation>
    <scope>NUCLEOTIDE SEQUENCE [LARGE SCALE GENOMIC DNA]</scope>
    <source>
        <strain evidence="10 11">CBS 200.50</strain>
    </source>
</reference>
<keyword evidence="3" id="KW-1000">Mitochondrion outer membrane</keyword>
<feature type="domain" description="Metaxin glutathione S-transferase" evidence="9">
    <location>
        <begin position="314"/>
        <end position="373"/>
    </location>
</feature>
<evidence type="ECO:0000259" key="8">
    <source>
        <dbReference type="Pfam" id="PF10568"/>
    </source>
</evidence>
<evidence type="ECO:0000313" key="10">
    <source>
        <dbReference type="EMBL" id="EPS43859.1"/>
    </source>
</evidence>
<dbReference type="InterPro" id="IPR033468">
    <property type="entry name" value="Metaxin_GST"/>
</dbReference>
<keyword evidence="2" id="KW-0813">Transport</keyword>
<dbReference type="PANTHER" id="PTHR12289:SF41">
    <property type="entry name" value="FAILED AXON CONNECTIONS-RELATED"/>
    <property type="match status" value="1"/>
</dbReference>
<evidence type="ECO:0000256" key="5">
    <source>
        <dbReference type="ARBA" id="ARBA00023128"/>
    </source>
</evidence>
<dbReference type="PANTHER" id="PTHR12289">
    <property type="entry name" value="METAXIN RELATED"/>
    <property type="match status" value="1"/>
</dbReference>
<dbReference type="GO" id="GO:0001401">
    <property type="term" value="C:SAM complex"/>
    <property type="evidence" value="ECO:0007669"/>
    <property type="project" value="InterPro"/>
</dbReference>
<evidence type="ECO:0000256" key="1">
    <source>
        <dbReference type="ARBA" id="ARBA00004294"/>
    </source>
</evidence>
<dbReference type="AlphaFoldDB" id="S8ALW4"/>
<evidence type="ECO:0000256" key="7">
    <source>
        <dbReference type="SAM" id="MobiDB-lite"/>
    </source>
</evidence>
<dbReference type="HOGENOM" id="CLU_032751_2_0_1"/>
<name>S8ALW4_DACHA</name>
<dbReference type="GO" id="GO:0007005">
    <property type="term" value="P:mitochondrion organization"/>
    <property type="evidence" value="ECO:0007669"/>
    <property type="project" value="TreeGrafter"/>
</dbReference>
<keyword evidence="11" id="KW-1185">Reference proteome</keyword>
<protein>
    <recommendedName>
        <fullName evidence="12">Mitochondrial outer membrane transport complex Sam37/metaxin N-terminal domain-containing protein</fullName>
    </recommendedName>
</protein>
<feature type="region of interest" description="Disordered" evidence="7">
    <location>
        <begin position="24"/>
        <end position="101"/>
    </location>
</feature>
<dbReference type="GO" id="GO:0015031">
    <property type="term" value="P:protein transport"/>
    <property type="evidence" value="ECO:0007669"/>
    <property type="project" value="UniProtKB-KW"/>
</dbReference>
<evidence type="ECO:0000256" key="6">
    <source>
        <dbReference type="ARBA" id="ARBA00023136"/>
    </source>
</evidence>
<feature type="compositionally biased region" description="Polar residues" evidence="7">
    <location>
        <begin position="86"/>
        <end position="100"/>
    </location>
</feature>
<organism evidence="10 11">
    <name type="scientific">Dactylellina haptotyla (strain CBS 200.50)</name>
    <name type="common">Nematode-trapping fungus</name>
    <name type="synonym">Monacrosporium haptotylum</name>
    <dbReference type="NCBI Taxonomy" id="1284197"/>
    <lineage>
        <taxon>Eukaryota</taxon>
        <taxon>Fungi</taxon>
        <taxon>Dikarya</taxon>
        <taxon>Ascomycota</taxon>
        <taxon>Pezizomycotina</taxon>
        <taxon>Orbiliomycetes</taxon>
        <taxon>Orbiliales</taxon>
        <taxon>Orbiliaceae</taxon>
        <taxon>Dactylellina</taxon>
    </lineage>
</organism>
<reference evidence="11" key="2">
    <citation type="submission" date="2013-04" db="EMBL/GenBank/DDBJ databases">
        <title>Genomic mechanisms accounting for the adaptation to parasitism in nematode-trapping fungi.</title>
        <authorList>
            <person name="Ahren D.G."/>
        </authorList>
    </citation>
    <scope>NUCLEOTIDE SEQUENCE [LARGE SCALE GENOMIC DNA]</scope>
    <source>
        <strain evidence="11">CBS 200.50</strain>
    </source>
</reference>